<accession>A0A194PF21</accession>
<protein>
    <submittedName>
        <fullName evidence="1">Uncharacterized protein</fullName>
    </submittedName>
</protein>
<keyword evidence="2" id="KW-1185">Reference proteome</keyword>
<proteinExistence type="predicted"/>
<dbReference type="EMBL" id="KQ459605">
    <property type="protein sequence ID" value="KPI91877.1"/>
    <property type="molecule type" value="Genomic_DNA"/>
</dbReference>
<evidence type="ECO:0000313" key="1">
    <source>
        <dbReference type="EMBL" id="KPI91877.1"/>
    </source>
</evidence>
<sequence>MAHIRMKQTVDAEATSSVHVGLPVTFNDELIAAGARLPPLATRDPAGAISVGLVVKSRHGVRRRLLTNITILAYEPGKE</sequence>
<organism evidence="1 2">
    <name type="scientific">Papilio xuthus</name>
    <name type="common">Asian swallowtail butterfly</name>
    <dbReference type="NCBI Taxonomy" id="66420"/>
    <lineage>
        <taxon>Eukaryota</taxon>
        <taxon>Metazoa</taxon>
        <taxon>Ecdysozoa</taxon>
        <taxon>Arthropoda</taxon>
        <taxon>Hexapoda</taxon>
        <taxon>Insecta</taxon>
        <taxon>Pterygota</taxon>
        <taxon>Neoptera</taxon>
        <taxon>Endopterygota</taxon>
        <taxon>Lepidoptera</taxon>
        <taxon>Glossata</taxon>
        <taxon>Ditrysia</taxon>
        <taxon>Papilionoidea</taxon>
        <taxon>Papilionidae</taxon>
        <taxon>Papilioninae</taxon>
        <taxon>Papilio</taxon>
    </lineage>
</organism>
<dbReference type="AlphaFoldDB" id="A0A194PF21"/>
<gene>
    <name evidence="1" type="ORF">RR46_08303</name>
</gene>
<evidence type="ECO:0000313" key="2">
    <source>
        <dbReference type="Proteomes" id="UP000053268"/>
    </source>
</evidence>
<name>A0A194PF21_PAPXU</name>
<reference evidence="1 2" key="1">
    <citation type="journal article" date="2015" name="Nat. Commun.">
        <title>Outbred genome sequencing and CRISPR/Cas9 gene editing in butterflies.</title>
        <authorList>
            <person name="Li X."/>
            <person name="Fan D."/>
            <person name="Zhang W."/>
            <person name="Liu G."/>
            <person name="Zhang L."/>
            <person name="Zhao L."/>
            <person name="Fang X."/>
            <person name="Chen L."/>
            <person name="Dong Y."/>
            <person name="Chen Y."/>
            <person name="Ding Y."/>
            <person name="Zhao R."/>
            <person name="Feng M."/>
            <person name="Zhu Y."/>
            <person name="Feng Y."/>
            <person name="Jiang X."/>
            <person name="Zhu D."/>
            <person name="Xiang H."/>
            <person name="Feng X."/>
            <person name="Li S."/>
            <person name="Wang J."/>
            <person name="Zhang G."/>
            <person name="Kronforst M.R."/>
            <person name="Wang W."/>
        </authorList>
    </citation>
    <scope>NUCLEOTIDE SEQUENCE [LARGE SCALE GENOMIC DNA]</scope>
    <source>
        <strain evidence="1">Ya'a_city_454_Px</strain>
        <tissue evidence="1">Whole body</tissue>
    </source>
</reference>
<dbReference type="Proteomes" id="UP000053268">
    <property type="component" value="Unassembled WGS sequence"/>
</dbReference>